<proteinExistence type="predicted"/>
<evidence type="ECO:0000259" key="7">
    <source>
        <dbReference type="PROSITE" id="PS51205"/>
    </source>
</evidence>
<feature type="region of interest" description="Disordered" evidence="5">
    <location>
        <begin position="687"/>
        <end position="722"/>
    </location>
</feature>
<dbReference type="GO" id="GO:0016020">
    <property type="term" value="C:membrane"/>
    <property type="evidence" value="ECO:0007669"/>
    <property type="project" value="UniProtKB-SubCell"/>
</dbReference>
<evidence type="ECO:0000313" key="8">
    <source>
        <dbReference type="EMBL" id="EGG25173.1"/>
    </source>
</evidence>
<evidence type="ECO:0000313" key="9">
    <source>
        <dbReference type="Proteomes" id="UP000007797"/>
    </source>
</evidence>
<evidence type="ECO:0000256" key="3">
    <source>
        <dbReference type="ARBA" id="ARBA00022989"/>
    </source>
</evidence>
<feature type="compositionally biased region" description="Basic and acidic residues" evidence="5">
    <location>
        <begin position="700"/>
        <end position="722"/>
    </location>
</feature>
<evidence type="ECO:0000256" key="4">
    <source>
        <dbReference type="ARBA" id="ARBA00023136"/>
    </source>
</evidence>
<evidence type="ECO:0000256" key="2">
    <source>
        <dbReference type="ARBA" id="ARBA00022692"/>
    </source>
</evidence>
<dbReference type="GeneID" id="14877331"/>
<feature type="transmembrane region" description="Helical" evidence="6">
    <location>
        <begin position="584"/>
        <end position="605"/>
    </location>
</feature>
<dbReference type="InterPro" id="IPR037191">
    <property type="entry name" value="VPS9_dom_sf"/>
</dbReference>
<dbReference type="PROSITE" id="PS51205">
    <property type="entry name" value="VPS9"/>
    <property type="match status" value="1"/>
</dbReference>
<dbReference type="InterPro" id="IPR007941">
    <property type="entry name" value="DUF726"/>
</dbReference>
<dbReference type="OrthoDB" id="20170at2759"/>
<dbReference type="EMBL" id="GL883006">
    <property type="protein sequence ID" value="EGG25173.1"/>
    <property type="molecule type" value="Genomic_DNA"/>
</dbReference>
<dbReference type="GO" id="GO:0030139">
    <property type="term" value="C:endocytic vesicle"/>
    <property type="evidence" value="ECO:0007669"/>
    <property type="project" value="TreeGrafter"/>
</dbReference>
<accession>F4PHI9</accession>
<feature type="compositionally biased region" description="Low complexity" evidence="5">
    <location>
        <begin position="446"/>
        <end position="473"/>
    </location>
</feature>
<dbReference type="RefSeq" id="XP_004363024.1">
    <property type="nucleotide sequence ID" value="XM_004362967.1"/>
</dbReference>
<protein>
    <submittedName>
        <fullName evidence="8">Transmembrane protein</fullName>
    </submittedName>
</protein>
<dbReference type="GO" id="GO:0005085">
    <property type="term" value="F:guanyl-nucleotide exchange factor activity"/>
    <property type="evidence" value="ECO:0007669"/>
    <property type="project" value="InterPro"/>
</dbReference>
<dbReference type="Proteomes" id="UP000007797">
    <property type="component" value="Unassembled WGS sequence"/>
</dbReference>
<keyword evidence="2 6" id="KW-0812">Transmembrane</keyword>
<keyword evidence="3 6" id="KW-1133">Transmembrane helix</keyword>
<dbReference type="GO" id="GO:0031267">
    <property type="term" value="F:small GTPase binding"/>
    <property type="evidence" value="ECO:0007669"/>
    <property type="project" value="TreeGrafter"/>
</dbReference>
<dbReference type="STRING" id="1054147.F4PHI9"/>
<evidence type="ECO:0000256" key="6">
    <source>
        <dbReference type="SAM" id="Phobius"/>
    </source>
</evidence>
<dbReference type="Pfam" id="PF05277">
    <property type="entry name" value="DUF726"/>
    <property type="match status" value="1"/>
</dbReference>
<feature type="domain" description="VPS9" evidence="7">
    <location>
        <begin position="289"/>
        <end position="421"/>
    </location>
</feature>
<dbReference type="InterPro" id="IPR045046">
    <property type="entry name" value="Vps9-like"/>
</dbReference>
<gene>
    <name evidence="8" type="ORF">DFA_03421</name>
</gene>
<dbReference type="GO" id="GO:0016192">
    <property type="term" value="P:vesicle-mediated transport"/>
    <property type="evidence" value="ECO:0007669"/>
    <property type="project" value="InterPro"/>
</dbReference>
<keyword evidence="9" id="KW-1185">Reference proteome</keyword>
<sequence>MQEDEDGLCMRLINSIDFDKTTLGEVVSTLLLWCFSNKDIEASVITKYLNAAFDQYHLTNYQINQLFQAHSLCNYRSYTSTPPSTPPPPPPTSTGTTINFNVNKKDDDITETTTTTNTVATTTIDTETTPPIPTSPNSKESIPLLPILSFDKIIDDTNTNNNNNNNNNSFVNTTTTTTIQFNNNNTKDLYNNIFLTKLKSIKESATILTNITKYSTQLKDHIQTMIESFGEEELEPYIIKKSLDYQTNLTKFANQIFQIWPREDRNAILEVIESMILINIYELLFPFNIQKDKEIKESIRLIQKHPIDYLDTDSDKVSAVEWEQAIAELSSINVFQTPRDKVMCILRFSRIVSQGLHSSGKSFGADEFVNCIVYILIKSNPAYLYSNMRSNDLLVSEAEYYFVSISSAMMFIERKYQELKNVEIDESYIDSLSSYSQSLRLYNNNNINDENETTTNTLDSTNTYPSTSSTSPTMNELKYSSSSSIGMEPLLNDENPIHKEVIKTANEILAKLLSIAISEGSYDSRIRSALLRLSMIVSPKEEDGLPFFAIEMAVGQTLFDEKERKRINRGILNVFERTTSNHRVLKVAVATVTGGILLAVTGGLIAPALGALLHLIGASATVFSALTYAGVSGPTLTSLLFGTVGSVMSANRVSKSTAGLERFRVNKIHETFGLHVVLGAIGWIENEPPTNTTTNTNNITDKKTDKKNNKKEKEEEKKKKKN</sequence>
<dbReference type="PANTHER" id="PTHR23101:SF25">
    <property type="entry name" value="GTPASE-ACTIVATING PROTEIN AND VPS9 DOMAIN-CONTAINING PROTEIN 1"/>
    <property type="match status" value="1"/>
</dbReference>
<feature type="compositionally biased region" description="Low complexity" evidence="5">
    <location>
        <begin position="687"/>
        <end position="699"/>
    </location>
</feature>
<dbReference type="Pfam" id="PF02204">
    <property type="entry name" value="VPS9"/>
    <property type="match status" value="1"/>
</dbReference>
<dbReference type="InterPro" id="IPR003123">
    <property type="entry name" value="VPS9"/>
</dbReference>
<evidence type="ECO:0000256" key="5">
    <source>
        <dbReference type="SAM" id="MobiDB-lite"/>
    </source>
</evidence>
<evidence type="ECO:0000256" key="1">
    <source>
        <dbReference type="ARBA" id="ARBA00004141"/>
    </source>
</evidence>
<dbReference type="Gene3D" id="1.20.1050.80">
    <property type="entry name" value="VPS9 domain"/>
    <property type="match status" value="1"/>
</dbReference>
<dbReference type="PANTHER" id="PTHR23101">
    <property type="entry name" value="RAB GDP/GTP EXCHANGE FACTOR"/>
    <property type="match status" value="1"/>
</dbReference>
<dbReference type="KEGG" id="dfa:DFA_03421"/>
<dbReference type="SUPFAM" id="SSF109993">
    <property type="entry name" value="VPS9 domain"/>
    <property type="match status" value="1"/>
</dbReference>
<keyword evidence="4 6" id="KW-0472">Membrane</keyword>
<dbReference type="GO" id="GO:0005829">
    <property type="term" value="C:cytosol"/>
    <property type="evidence" value="ECO:0007669"/>
    <property type="project" value="TreeGrafter"/>
</dbReference>
<reference evidence="9" key="1">
    <citation type="journal article" date="2011" name="Genome Res.">
        <title>Phylogeny-wide analysis of social amoeba genomes highlights ancient origins for complex intercellular communication.</title>
        <authorList>
            <person name="Heidel A.J."/>
            <person name="Lawal H.M."/>
            <person name="Felder M."/>
            <person name="Schilde C."/>
            <person name="Helps N.R."/>
            <person name="Tunggal B."/>
            <person name="Rivero F."/>
            <person name="John U."/>
            <person name="Schleicher M."/>
            <person name="Eichinger L."/>
            <person name="Platzer M."/>
            <person name="Noegel A.A."/>
            <person name="Schaap P."/>
            <person name="Gloeckner G."/>
        </authorList>
    </citation>
    <scope>NUCLEOTIDE SEQUENCE [LARGE SCALE GENOMIC DNA]</scope>
    <source>
        <strain evidence="9">SH3</strain>
    </source>
</reference>
<name>F4PHI9_CACFS</name>
<dbReference type="SMART" id="SM00167">
    <property type="entry name" value="VPS9"/>
    <property type="match status" value="1"/>
</dbReference>
<organism evidence="8 9">
    <name type="scientific">Cavenderia fasciculata</name>
    <name type="common">Slime mold</name>
    <name type="synonym">Dictyostelium fasciculatum</name>
    <dbReference type="NCBI Taxonomy" id="261658"/>
    <lineage>
        <taxon>Eukaryota</taxon>
        <taxon>Amoebozoa</taxon>
        <taxon>Evosea</taxon>
        <taxon>Eumycetozoa</taxon>
        <taxon>Dictyostelia</taxon>
        <taxon>Acytosteliales</taxon>
        <taxon>Cavenderiaceae</taxon>
        <taxon>Cavenderia</taxon>
    </lineage>
</organism>
<feature type="region of interest" description="Disordered" evidence="5">
    <location>
        <begin position="446"/>
        <end position="478"/>
    </location>
</feature>
<dbReference type="AlphaFoldDB" id="F4PHI9"/>
<comment type="subcellular location">
    <subcellularLocation>
        <location evidence="1">Membrane</location>
        <topology evidence="1">Multi-pass membrane protein</topology>
    </subcellularLocation>
</comment>